<feature type="domain" description="RCK C-terminal" evidence="4">
    <location>
        <begin position="496"/>
        <end position="579"/>
    </location>
</feature>
<proteinExistence type="predicted"/>
<dbReference type="PROSITE" id="PS51202">
    <property type="entry name" value="RCK_C"/>
    <property type="match status" value="1"/>
</dbReference>
<dbReference type="SUPFAM" id="SSF116726">
    <property type="entry name" value="TrkA C-terminal domain-like"/>
    <property type="match status" value="1"/>
</dbReference>
<organism evidence="5 6">
    <name type="scientific">Asanoa iriomotensis</name>
    <dbReference type="NCBI Taxonomy" id="234613"/>
    <lineage>
        <taxon>Bacteria</taxon>
        <taxon>Bacillati</taxon>
        <taxon>Actinomycetota</taxon>
        <taxon>Actinomycetes</taxon>
        <taxon>Micromonosporales</taxon>
        <taxon>Micromonosporaceae</taxon>
        <taxon>Asanoa</taxon>
    </lineage>
</organism>
<evidence type="ECO:0000313" key="6">
    <source>
        <dbReference type="Proteomes" id="UP000624325"/>
    </source>
</evidence>
<dbReference type="RefSeq" id="WP_203702904.1">
    <property type="nucleotide sequence ID" value="NZ_BAAALU010000015.1"/>
</dbReference>
<feature type="region of interest" description="Disordered" evidence="1">
    <location>
        <begin position="577"/>
        <end position="603"/>
    </location>
</feature>
<comment type="caution">
    <text evidence="5">The sequence shown here is derived from an EMBL/GenBank/DDBJ whole genome shotgun (WGS) entry which is preliminary data.</text>
</comment>
<dbReference type="PANTHER" id="PTHR43833">
    <property type="entry name" value="POTASSIUM CHANNEL PROTEIN 2-RELATED-RELATED"/>
    <property type="match status" value="1"/>
</dbReference>
<dbReference type="Gene3D" id="3.40.50.720">
    <property type="entry name" value="NAD(P)-binding Rossmann-like Domain"/>
    <property type="match status" value="2"/>
</dbReference>
<sequence length="603" mass="63972">MVVPWRNRARRAVETRLRDGLRTSNGDARPHYIVCGNDALAYHLVNALGPVTVRVTVVVPQRRHPTAPDITKIRGIRVIRADRIDEAALRDAGLETAAGLALMQQDDVGNIHAALTAHELAPRVRVVMRMFNTSLGYGVKRLLGDCEVLSDAAMAAPTFVAAALGEVAPTNFHHYGRTLVVARRADVRPEQVVCGIADTTDQARMVMLPDPERADLVLAEATGTQPATEIAANRIARARRFRRPLYGTGKALRSFLSRKIGIATAAVLLVALVFGFLLYRSGGSTHLDPWQAVYTTLLTALNGAEVEVDKGVAVQLMQIVLTVAGLALVPLITAAVVDAMVKARLALSAGRLAVPRSGHVVVVGLGNVGTRVIRQLHNLGVEVVAIDKVPNARGAVVAKQLGIPVIVGDAALEETLVEASVGDCRALVVVSTDDVTNLQAALNGRALQPDLRVVLRLFDGDLAQRIRTTFGIFRSHSVSYLAAPEFAAVLRKRQVVATIPIGRHALLVTVVVVAKGSALDGQPVGAADLTRGVRVIALLKSGLRPRWSPPAETVLGPGDELTVVARRAGLSWLIKQATPPPAVPTQPGPEDPTIGDGSVAGSD</sequence>
<feature type="transmembrane region" description="Helical" evidence="2">
    <location>
        <begin position="319"/>
        <end position="341"/>
    </location>
</feature>
<dbReference type="InterPro" id="IPR006037">
    <property type="entry name" value="RCK_C"/>
</dbReference>
<dbReference type="EMBL" id="BONC01000018">
    <property type="protein sequence ID" value="GIF56915.1"/>
    <property type="molecule type" value="Genomic_DNA"/>
</dbReference>
<dbReference type="InterPro" id="IPR036291">
    <property type="entry name" value="NAD(P)-bd_dom_sf"/>
</dbReference>
<feature type="transmembrane region" description="Helical" evidence="2">
    <location>
        <begin position="260"/>
        <end position="279"/>
    </location>
</feature>
<feature type="compositionally biased region" description="Pro residues" evidence="1">
    <location>
        <begin position="578"/>
        <end position="590"/>
    </location>
</feature>
<keyword evidence="2" id="KW-0812">Transmembrane</keyword>
<dbReference type="InterPro" id="IPR050721">
    <property type="entry name" value="Trk_Ktr_HKT_K-transport"/>
</dbReference>
<gene>
    <name evidence="5" type="ORF">Air01nite_30100</name>
</gene>
<evidence type="ECO:0000256" key="1">
    <source>
        <dbReference type="SAM" id="MobiDB-lite"/>
    </source>
</evidence>
<accession>A0ABQ4C2B3</accession>
<dbReference type="Gene3D" id="3.30.70.1450">
    <property type="entry name" value="Regulator of K+ conductance, C-terminal domain"/>
    <property type="match status" value="1"/>
</dbReference>
<dbReference type="InterPro" id="IPR036721">
    <property type="entry name" value="RCK_C_sf"/>
</dbReference>
<evidence type="ECO:0000259" key="3">
    <source>
        <dbReference type="PROSITE" id="PS51201"/>
    </source>
</evidence>
<evidence type="ECO:0000256" key="2">
    <source>
        <dbReference type="SAM" id="Phobius"/>
    </source>
</evidence>
<keyword evidence="6" id="KW-1185">Reference proteome</keyword>
<feature type="domain" description="RCK N-terminal" evidence="3">
    <location>
        <begin position="357"/>
        <end position="476"/>
    </location>
</feature>
<dbReference type="InterPro" id="IPR003148">
    <property type="entry name" value="RCK_N"/>
</dbReference>
<evidence type="ECO:0000313" key="5">
    <source>
        <dbReference type="EMBL" id="GIF56915.1"/>
    </source>
</evidence>
<dbReference type="PANTHER" id="PTHR43833:SF11">
    <property type="entry name" value="VOLTAGE-GATED POTASSIUM CHANNEL KCH"/>
    <property type="match status" value="1"/>
</dbReference>
<dbReference type="Proteomes" id="UP000624325">
    <property type="component" value="Unassembled WGS sequence"/>
</dbReference>
<reference evidence="5 6" key="1">
    <citation type="submission" date="2021-01" db="EMBL/GenBank/DDBJ databases">
        <title>Whole genome shotgun sequence of Asanoa iriomotensis NBRC 100142.</title>
        <authorList>
            <person name="Komaki H."/>
            <person name="Tamura T."/>
        </authorList>
    </citation>
    <scope>NUCLEOTIDE SEQUENCE [LARGE SCALE GENOMIC DNA]</scope>
    <source>
        <strain evidence="5 6">NBRC 100142</strain>
    </source>
</reference>
<dbReference type="Pfam" id="PF02080">
    <property type="entry name" value="TrkA_C"/>
    <property type="match status" value="1"/>
</dbReference>
<name>A0ABQ4C2B3_9ACTN</name>
<dbReference type="Pfam" id="PF02254">
    <property type="entry name" value="TrkA_N"/>
    <property type="match status" value="2"/>
</dbReference>
<protein>
    <submittedName>
        <fullName evidence="5">Potassium transporter TrkA</fullName>
    </submittedName>
</protein>
<evidence type="ECO:0000259" key="4">
    <source>
        <dbReference type="PROSITE" id="PS51202"/>
    </source>
</evidence>
<keyword evidence="2" id="KW-1133">Transmembrane helix</keyword>
<dbReference type="SUPFAM" id="SSF51735">
    <property type="entry name" value="NAD(P)-binding Rossmann-fold domains"/>
    <property type="match status" value="2"/>
</dbReference>
<keyword evidence="2" id="KW-0472">Membrane</keyword>
<dbReference type="PROSITE" id="PS51201">
    <property type="entry name" value="RCK_N"/>
    <property type="match status" value="1"/>
</dbReference>